<dbReference type="EMBL" id="FNZR01000003">
    <property type="protein sequence ID" value="SEL09358.1"/>
    <property type="molecule type" value="Genomic_DNA"/>
</dbReference>
<sequence length="108" mass="11793">MVKLLKKWNLFALVGVLTIAFLTYAFTPKQKSKVMVTYPIEQDDQANGRWRLSNDEAETGHSCGGNPTAPPCTATFDSDDIIEEGGELFVLKENATTSGLGPYTPPAR</sequence>
<gene>
    <name evidence="2" type="ORF">SAMN05421740_103475</name>
</gene>
<evidence type="ECO:0000256" key="1">
    <source>
        <dbReference type="SAM" id="MobiDB-lite"/>
    </source>
</evidence>
<dbReference type="AlphaFoldDB" id="A0A1H7MEM5"/>
<protein>
    <submittedName>
        <fullName evidence="2">Uncharacterized protein</fullName>
    </submittedName>
</protein>
<accession>A0A1H7MEM5</accession>
<name>A0A1H7MEM5_9SPHI</name>
<proteinExistence type="predicted"/>
<organism evidence="2 3">
    <name type="scientific">Parapedobacter koreensis</name>
    <dbReference type="NCBI Taxonomy" id="332977"/>
    <lineage>
        <taxon>Bacteria</taxon>
        <taxon>Pseudomonadati</taxon>
        <taxon>Bacteroidota</taxon>
        <taxon>Sphingobacteriia</taxon>
        <taxon>Sphingobacteriales</taxon>
        <taxon>Sphingobacteriaceae</taxon>
        <taxon>Parapedobacter</taxon>
    </lineage>
</organism>
<evidence type="ECO:0000313" key="2">
    <source>
        <dbReference type="EMBL" id="SEL09358.1"/>
    </source>
</evidence>
<evidence type="ECO:0000313" key="3">
    <source>
        <dbReference type="Proteomes" id="UP000198916"/>
    </source>
</evidence>
<dbReference type="RefSeq" id="WP_090605020.1">
    <property type="nucleotide sequence ID" value="NZ_FNZR01000003.1"/>
</dbReference>
<keyword evidence="3" id="KW-1185">Reference proteome</keyword>
<reference evidence="3" key="1">
    <citation type="submission" date="2016-10" db="EMBL/GenBank/DDBJ databases">
        <authorList>
            <person name="Varghese N."/>
            <person name="Submissions S."/>
        </authorList>
    </citation>
    <scope>NUCLEOTIDE SEQUENCE [LARGE SCALE GENOMIC DNA]</scope>
    <source>
        <strain evidence="3">Jip14</strain>
    </source>
</reference>
<dbReference type="STRING" id="332977.SAMN05421740_103475"/>
<feature type="region of interest" description="Disordered" evidence="1">
    <location>
        <begin position="52"/>
        <end position="77"/>
    </location>
</feature>
<dbReference type="Proteomes" id="UP000198916">
    <property type="component" value="Unassembled WGS sequence"/>
</dbReference>